<evidence type="ECO:0000259" key="1">
    <source>
        <dbReference type="Pfam" id="PF07110"/>
    </source>
</evidence>
<dbReference type="EMBL" id="MRBO01000597">
    <property type="protein sequence ID" value="KAB2583101.1"/>
    <property type="molecule type" value="Genomic_DNA"/>
</dbReference>
<dbReference type="Proteomes" id="UP000325576">
    <property type="component" value="Unassembled WGS sequence"/>
</dbReference>
<dbReference type="PANTHER" id="PTHR40260:SF2">
    <property type="entry name" value="BLR8190 PROTEIN"/>
    <property type="match status" value="1"/>
</dbReference>
<dbReference type="GeneID" id="57484594"/>
<sequence>MTYRVAVCYGRPTDPEAFDKYYNEIHVPLASAVPGLSDFTFSKCSTLDGSDPVFYAVANLVFPDLETMQSGLKSPEMGAAGKDVANFATGTVDMYVQEVVSVL</sequence>
<dbReference type="NCBIfam" id="TIGR02118">
    <property type="entry name" value="EthD family reductase"/>
    <property type="match status" value="1"/>
</dbReference>
<name>A0A0C3A3D4_RHOER</name>
<proteinExistence type="predicted"/>
<evidence type="ECO:0000313" key="3">
    <source>
        <dbReference type="EMBL" id="MBH5141052.1"/>
    </source>
</evidence>
<dbReference type="EMBL" id="CP124545">
    <property type="protein sequence ID" value="WGV49188.1"/>
    <property type="molecule type" value="Genomic_DNA"/>
</dbReference>
<protein>
    <submittedName>
        <fullName evidence="3">EthD family reductase</fullName>
    </submittedName>
    <submittedName>
        <fullName evidence="2">Ethyl tert-butyl ether degradation protein EthD</fullName>
    </submittedName>
</protein>
<evidence type="ECO:0000313" key="6">
    <source>
        <dbReference type="Proteomes" id="UP000627573"/>
    </source>
</evidence>
<dbReference type="OMA" id="HYREVHL"/>
<dbReference type="Pfam" id="PF07110">
    <property type="entry name" value="EthD"/>
    <property type="match status" value="1"/>
</dbReference>
<dbReference type="SUPFAM" id="SSF54909">
    <property type="entry name" value="Dimeric alpha+beta barrel"/>
    <property type="match status" value="1"/>
</dbReference>
<reference evidence="4" key="3">
    <citation type="submission" date="2023-08" db="EMBL/GenBank/DDBJ databases">
        <title>Isolation and Characterization of Rhodococcus erythropolis MGMM8.</title>
        <authorList>
            <person name="Diabankana R.G.C."/>
            <person name="Afordoanyi D.M."/>
            <person name="Validov S.Z."/>
        </authorList>
    </citation>
    <scope>NUCLEOTIDE SEQUENCE</scope>
    <source>
        <strain evidence="4">MGMM8</strain>
    </source>
</reference>
<evidence type="ECO:0000313" key="4">
    <source>
        <dbReference type="EMBL" id="WGV49188.1"/>
    </source>
</evidence>
<dbReference type="InterPro" id="IPR011008">
    <property type="entry name" value="Dimeric_a/b-barrel"/>
</dbReference>
<reference evidence="2 5" key="1">
    <citation type="journal article" date="2017" name="Poromechanics V (2013)">
        <title>Genomic Characterization of the Arsenic-Tolerant Actinobacterium, &lt;i&gt;Rhodococcus erythropolis&lt;/i&gt; S43.</title>
        <authorList>
            <person name="Retamal-Morales G."/>
            <person name="Mehnert M."/>
            <person name="Schwabe R."/>
            <person name="Tischler D."/>
            <person name="Schloemann M."/>
            <person name="Levican G.J."/>
        </authorList>
    </citation>
    <scope>NUCLEOTIDE SEQUENCE [LARGE SCALE GENOMIC DNA]</scope>
    <source>
        <strain evidence="2 5">S43</strain>
    </source>
</reference>
<evidence type="ECO:0000313" key="5">
    <source>
        <dbReference type="Proteomes" id="UP000325576"/>
    </source>
</evidence>
<dbReference type="InterPro" id="IPR009799">
    <property type="entry name" value="EthD_dom"/>
</dbReference>
<keyword evidence="6" id="KW-1185">Reference proteome</keyword>
<reference evidence="3 6" key="2">
    <citation type="submission" date="2020-12" db="EMBL/GenBank/DDBJ databases">
        <title>Draft genome sequence of furan degrading bacterial strain FUR100.</title>
        <authorList>
            <person name="Woiski C."/>
        </authorList>
    </citation>
    <scope>NUCLEOTIDE SEQUENCE [LARGE SCALE GENOMIC DNA]</scope>
    <source>
        <strain evidence="3 6">FUR100</strain>
    </source>
</reference>
<dbReference type="Proteomes" id="UP001230933">
    <property type="component" value="Chromosome"/>
</dbReference>
<dbReference type="Gene3D" id="3.30.70.100">
    <property type="match status" value="1"/>
</dbReference>
<dbReference type="RefSeq" id="WP_003943191.1">
    <property type="nucleotide sequence ID" value="NZ_BHXB01000001.1"/>
</dbReference>
<dbReference type="KEGG" id="reb:XU06_26765"/>
<dbReference type="Proteomes" id="UP000627573">
    <property type="component" value="Unassembled WGS sequence"/>
</dbReference>
<dbReference type="GO" id="GO:0016491">
    <property type="term" value="F:oxidoreductase activity"/>
    <property type="evidence" value="ECO:0007669"/>
    <property type="project" value="InterPro"/>
</dbReference>
<organism evidence="3 6">
    <name type="scientific">Rhodococcus erythropolis</name>
    <name type="common">Arthrobacter picolinophilus</name>
    <dbReference type="NCBI Taxonomy" id="1833"/>
    <lineage>
        <taxon>Bacteria</taxon>
        <taxon>Bacillati</taxon>
        <taxon>Actinomycetota</taxon>
        <taxon>Actinomycetes</taxon>
        <taxon>Mycobacteriales</taxon>
        <taxon>Nocardiaceae</taxon>
        <taxon>Rhodococcus</taxon>
        <taxon>Rhodococcus erythropolis group</taxon>
    </lineage>
</organism>
<accession>A0A0C3A3D4</accession>
<dbReference type="PANTHER" id="PTHR40260">
    <property type="entry name" value="BLR8190 PROTEIN"/>
    <property type="match status" value="1"/>
</dbReference>
<dbReference type="EMBL" id="JAECSB010000006">
    <property type="protein sequence ID" value="MBH5141052.1"/>
    <property type="molecule type" value="Genomic_DNA"/>
</dbReference>
<dbReference type="AlphaFoldDB" id="A0A0C3A3D4"/>
<evidence type="ECO:0000313" key="2">
    <source>
        <dbReference type="EMBL" id="KAB2583101.1"/>
    </source>
</evidence>
<feature type="domain" description="EthD" evidence="1">
    <location>
        <begin position="12"/>
        <end position="89"/>
    </location>
</feature>
<gene>
    <name evidence="2" type="ORF">BS297_22340</name>
    <name evidence="3" type="ORF">I3517_00260</name>
    <name evidence="4" type="ORF">QIE55_27275</name>
</gene>